<proteinExistence type="evidence at transcript level"/>
<sequence length="52" mass="5719">MVAATPKMVASLLRPGVLGLTDSKEWNLRPCGECYSSIRSHGSWKRTVEPSD</sequence>
<dbReference type="AlphaFoldDB" id="I7GM97"/>
<reference evidence="1" key="1">
    <citation type="journal article" date="2007" name="PLoS Biol.">
        <title>Rate of evolution in brain-expressed genes in humans and other primates.</title>
        <authorList>
            <person name="Wang H.-Y."/>
            <person name="Chien H.-C."/>
            <person name="Osada N."/>
            <person name="Hashimoto K."/>
            <person name="Sugano S."/>
            <person name="Gojobori T."/>
            <person name="Chou C.-K."/>
            <person name="Tsai S.-F."/>
            <person name="Wu C.-I."/>
            <person name="Shen C.-K.J."/>
        </authorList>
    </citation>
    <scope>NUCLEOTIDE SEQUENCE</scope>
</reference>
<protein>
    <submittedName>
        <fullName evidence="1">Macaca fascicularis brain cDNA clone: QflA-21348, similar to human LOC388816 (LOC388816), mRNA, RefSeq: XM_373928.1</fullName>
    </submittedName>
</protein>
<dbReference type="EMBL" id="AB173170">
    <property type="protein sequence ID" value="BAE90232.1"/>
    <property type="molecule type" value="mRNA"/>
</dbReference>
<name>I7GM97_MACFA</name>
<organism evidence="1">
    <name type="scientific">Macaca fascicularis</name>
    <name type="common">Crab-eating macaque</name>
    <name type="synonym">Cynomolgus monkey</name>
    <dbReference type="NCBI Taxonomy" id="9541"/>
    <lineage>
        <taxon>Eukaryota</taxon>
        <taxon>Metazoa</taxon>
        <taxon>Chordata</taxon>
        <taxon>Craniata</taxon>
        <taxon>Vertebrata</taxon>
        <taxon>Euteleostomi</taxon>
        <taxon>Mammalia</taxon>
        <taxon>Eutheria</taxon>
        <taxon>Euarchontoglires</taxon>
        <taxon>Primates</taxon>
        <taxon>Haplorrhini</taxon>
        <taxon>Catarrhini</taxon>
        <taxon>Cercopithecidae</taxon>
        <taxon>Cercopithecinae</taxon>
        <taxon>Macaca</taxon>
    </lineage>
</organism>
<accession>I7GM97</accession>
<evidence type="ECO:0000313" key="1">
    <source>
        <dbReference type="EMBL" id="BAE90232.1"/>
    </source>
</evidence>